<gene>
    <name evidence="1" type="ORF">KUTeg_004085</name>
</gene>
<name>A0ABQ9FNW7_TEGGR</name>
<organism evidence="1 2">
    <name type="scientific">Tegillarca granosa</name>
    <name type="common">Malaysian cockle</name>
    <name type="synonym">Anadara granosa</name>
    <dbReference type="NCBI Taxonomy" id="220873"/>
    <lineage>
        <taxon>Eukaryota</taxon>
        <taxon>Metazoa</taxon>
        <taxon>Spiralia</taxon>
        <taxon>Lophotrochozoa</taxon>
        <taxon>Mollusca</taxon>
        <taxon>Bivalvia</taxon>
        <taxon>Autobranchia</taxon>
        <taxon>Pteriomorphia</taxon>
        <taxon>Arcoida</taxon>
        <taxon>Arcoidea</taxon>
        <taxon>Arcidae</taxon>
        <taxon>Tegillarca</taxon>
    </lineage>
</organism>
<proteinExistence type="predicted"/>
<keyword evidence="2" id="KW-1185">Reference proteome</keyword>
<dbReference type="EMBL" id="JARBDR010000214">
    <property type="protein sequence ID" value="KAJ8318994.1"/>
    <property type="molecule type" value="Genomic_DNA"/>
</dbReference>
<dbReference type="Proteomes" id="UP001217089">
    <property type="component" value="Unassembled WGS sequence"/>
</dbReference>
<comment type="caution">
    <text evidence="1">The sequence shown here is derived from an EMBL/GenBank/DDBJ whole genome shotgun (WGS) entry which is preliminary data.</text>
</comment>
<evidence type="ECO:0000313" key="1">
    <source>
        <dbReference type="EMBL" id="KAJ8318994.1"/>
    </source>
</evidence>
<evidence type="ECO:0000313" key="2">
    <source>
        <dbReference type="Proteomes" id="UP001217089"/>
    </source>
</evidence>
<accession>A0ABQ9FNW7</accession>
<protein>
    <submittedName>
        <fullName evidence="1">Uncharacterized protein</fullName>
    </submittedName>
</protein>
<reference evidence="1 2" key="1">
    <citation type="submission" date="2022-12" db="EMBL/GenBank/DDBJ databases">
        <title>Chromosome-level genome of Tegillarca granosa.</title>
        <authorList>
            <person name="Kim J."/>
        </authorList>
    </citation>
    <scope>NUCLEOTIDE SEQUENCE [LARGE SCALE GENOMIC DNA]</scope>
    <source>
        <strain evidence="1">Teg-2019</strain>
        <tissue evidence="1">Adductor muscle</tissue>
    </source>
</reference>
<sequence>MFRASFGDYWSADDDRPIHLKKASVVFKVLQSLGSQVYNHRVDVLTDSTCLAEGVKDRRLNDIMKSIFQFIRHGNIELHLDYIPTQLNPADAPTRRKMWNFVDMYYGPHSVDLMATDANVMLSTNGQPSKHYTLFPSPLSSGSKRFRPTPVLEGDRASDACYILAQEVKLLPDETGHVFHHNFGKTLRGVGKSNTFVIKRCIDAILSPVLALEMYQAKARELGVTLANGFLFRPVSDTGVVLDIRLS</sequence>